<dbReference type="eggNOG" id="COG2755">
    <property type="taxonomic scope" value="Bacteria"/>
</dbReference>
<dbReference type="STRING" id="596152.DesU5LDRAFT_0923"/>
<dbReference type="PANTHER" id="PTHR30383">
    <property type="entry name" value="THIOESTERASE 1/PROTEASE 1/LYSOPHOSPHOLIPASE L1"/>
    <property type="match status" value="1"/>
</dbReference>
<dbReference type="EMBL" id="JH600068">
    <property type="protein sequence ID" value="EIG52624.1"/>
    <property type="molecule type" value="Genomic_DNA"/>
</dbReference>
<evidence type="ECO:0000313" key="2">
    <source>
        <dbReference type="EMBL" id="EIG52624.1"/>
    </source>
</evidence>
<gene>
    <name evidence="2" type="ORF">DesU5LDRAFT_0923</name>
</gene>
<sequence>MKYHKSVLALLCSSLICLSLLAFYYKKGWDLAGGQLREISDNIGMLKTVMQDLGGVYARTRMSIILTQLQSQDEDLLVVFGDSIVEQMYYPATAGRNIINTGISGTKALEARPFLERILAVSHGPLVVLSIGTNDALGKSLATADQFAAGYEELAKLVLASGRKLVLATLPPLEDGKAASDMFDRESLASYNIRIREIGRRTGAVVADVNDVLTKRQAAHPGPFTVDGVHLDAAAATVWRDTVYTAIRQALADGGA</sequence>
<dbReference type="AlphaFoldDB" id="I2PYL8"/>
<dbReference type="InterPro" id="IPR051532">
    <property type="entry name" value="Ester_Hydrolysis_Enzymes"/>
</dbReference>
<proteinExistence type="predicted"/>
<evidence type="ECO:0000259" key="1">
    <source>
        <dbReference type="Pfam" id="PF13472"/>
    </source>
</evidence>
<feature type="domain" description="SGNH hydrolase-type esterase" evidence="1">
    <location>
        <begin position="80"/>
        <end position="235"/>
    </location>
</feature>
<dbReference type="Gene3D" id="3.40.50.1110">
    <property type="entry name" value="SGNH hydrolase"/>
    <property type="match status" value="1"/>
</dbReference>
<protein>
    <submittedName>
        <fullName evidence="2">Lysophospholipase L1-like esterase</fullName>
    </submittedName>
</protein>
<name>I2PYL8_9BACT</name>
<dbReference type="GO" id="GO:0004622">
    <property type="term" value="F:phosphatidylcholine lysophospholipase activity"/>
    <property type="evidence" value="ECO:0007669"/>
    <property type="project" value="TreeGrafter"/>
</dbReference>
<dbReference type="InterPro" id="IPR036514">
    <property type="entry name" value="SGNH_hydro_sf"/>
</dbReference>
<dbReference type="PANTHER" id="PTHR30383:SF5">
    <property type="entry name" value="SGNH HYDROLASE-TYPE ESTERASE DOMAIN-CONTAINING PROTEIN"/>
    <property type="match status" value="1"/>
</dbReference>
<dbReference type="InterPro" id="IPR013830">
    <property type="entry name" value="SGNH_hydro"/>
</dbReference>
<dbReference type="SUPFAM" id="SSF52266">
    <property type="entry name" value="SGNH hydrolase"/>
    <property type="match status" value="1"/>
</dbReference>
<dbReference type="HOGENOM" id="CLU_1084744_0_0_7"/>
<dbReference type="Pfam" id="PF13472">
    <property type="entry name" value="Lipase_GDSL_2"/>
    <property type="match status" value="1"/>
</dbReference>
<dbReference type="OrthoDB" id="5448604at2"/>
<reference evidence="2" key="1">
    <citation type="submission" date="2011-11" db="EMBL/GenBank/DDBJ databases">
        <title>Improved High-Quality Draft sequence of Desulfovibrio sp. U5L.</title>
        <authorList>
            <consortium name="US DOE Joint Genome Institute"/>
            <person name="Lucas S."/>
            <person name="Han J."/>
            <person name="Lapidus A."/>
            <person name="Cheng J.-F."/>
            <person name="Goodwin L."/>
            <person name="Pitluck S."/>
            <person name="Peters L."/>
            <person name="Ovchinnikova G."/>
            <person name="Held B."/>
            <person name="Detter J.C."/>
            <person name="Han C."/>
            <person name="Tapia R."/>
            <person name="Land M."/>
            <person name="Hauser L."/>
            <person name="Kyrpides N."/>
            <person name="Ivanova N."/>
            <person name="Pagani I."/>
            <person name="Gabster J."/>
            <person name="Walker C."/>
            <person name="Stolyar S."/>
            <person name="Stahl D."/>
            <person name="Arkin A."/>
            <person name="Dehal P."/>
            <person name="Hazen T."/>
            <person name="Woyke T."/>
        </authorList>
    </citation>
    <scope>NUCLEOTIDE SEQUENCE [LARGE SCALE GENOMIC DNA]</scope>
    <source>
        <strain evidence="2">U5L</strain>
    </source>
</reference>
<accession>I2PYL8</accession>
<organism evidence="2">
    <name type="scientific">Desulfovibrio sp. U5L</name>
    <dbReference type="NCBI Taxonomy" id="596152"/>
    <lineage>
        <taxon>Bacteria</taxon>
        <taxon>Pseudomonadati</taxon>
        <taxon>Thermodesulfobacteriota</taxon>
        <taxon>Desulfovibrionia</taxon>
        <taxon>Desulfovibrionales</taxon>
        <taxon>Desulfovibrionaceae</taxon>
        <taxon>Desulfovibrio</taxon>
    </lineage>
</organism>